<dbReference type="AlphaFoldDB" id="A0A285N0Y0"/>
<dbReference type="InterPro" id="IPR005074">
    <property type="entry name" value="Peptidase_C39"/>
</dbReference>
<dbReference type="OrthoDB" id="13401at2"/>
<dbReference type="Proteomes" id="UP000219036">
    <property type="component" value="Unassembled WGS sequence"/>
</dbReference>
<sequence length="244" mass="27569">MAKGKVFIFFSAFFLFLVSPGLFPGHAFYIKAQEKTALVPIIIGNNFGKVYIRPKVKPLNEIKMKNIVRQKLDFSCGSATVATIFKYYLGLDVTEEQVINGLFKVGNVKKIIKRKGFSLLDIKKLAVALGYKVAGYKVDLKELASLNKPAIVSINLGNYKHFVIFKGVKNGRVFLSDPSRGNTVMSAGDFEKVWYKNIALVIFPKDEKAKFGISDEELNYIKSDFMRQSIYRQILPGYKTFSDF</sequence>
<dbReference type="GO" id="GO:0016020">
    <property type="term" value="C:membrane"/>
    <property type="evidence" value="ECO:0007669"/>
    <property type="project" value="InterPro"/>
</dbReference>
<protein>
    <recommendedName>
        <fullName evidence="1">Peptidase C39 domain-containing protein</fullName>
    </recommendedName>
</protein>
<dbReference type="RefSeq" id="WP_096999359.1">
    <property type="nucleotide sequence ID" value="NZ_OBEI01000001.1"/>
</dbReference>
<keyword evidence="3" id="KW-1185">Reference proteome</keyword>
<dbReference type="GO" id="GO:0005524">
    <property type="term" value="F:ATP binding"/>
    <property type="evidence" value="ECO:0007669"/>
    <property type="project" value="InterPro"/>
</dbReference>
<evidence type="ECO:0000313" key="3">
    <source>
        <dbReference type="Proteomes" id="UP000219036"/>
    </source>
</evidence>
<organism evidence="2 3">
    <name type="scientific">Persephonella hydrogeniphila</name>
    <dbReference type="NCBI Taxonomy" id="198703"/>
    <lineage>
        <taxon>Bacteria</taxon>
        <taxon>Pseudomonadati</taxon>
        <taxon>Aquificota</taxon>
        <taxon>Aquificia</taxon>
        <taxon>Aquificales</taxon>
        <taxon>Hydrogenothermaceae</taxon>
        <taxon>Persephonella</taxon>
    </lineage>
</organism>
<feature type="domain" description="Peptidase C39" evidence="1">
    <location>
        <begin position="70"/>
        <end position="201"/>
    </location>
</feature>
<dbReference type="Gene3D" id="3.90.70.10">
    <property type="entry name" value="Cysteine proteinases"/>
    <property type="match status" value="1"/>
</dbReference>
<name>A0A285N0Y0_9AQUI</name>
<evidence type="ECO:0000259" key="1">
    <source>
        <dbReference type="PROSITE" id="PS50990"/>
    </source>
</evidence>
<dbReference type="Pfam" id="PF03412">
    <property type="entry name" value="Peptidase_C39"/>
    <property type="match status" value="1"/>
</dbReference>
<reference evidence="3" key="1">
    <citation type="submission" date="2017-09" db="EMBL/GenBank/DDBJ databases">
        <authorList>
            <person name="Varghese N."/>
            <person name="Submissions S."/>
        </authorList>
    </citation>
    <scope>NUCLEOTIDE SEQUENCE [LARGE SCALE GENOMIC DNA]</scope>
    <source>
        <strain evidence="3">DSM 15103</strain>
    </source>
</reference>
<dbReference type="EMBL" id="OBEI01000001">
    <property type="protein sequence ID" value="SNZ02583.1"/>
    <property type="molecule type" value="Genomic_DNA"/>
</dbReference>
<proteinExistence type="predicted"/>
<evidence type="ECO:0000313" key="2">
    <source>
        <dbReference type="EMBL" id="SNZ02583.1"/>
    </source>
</evidence>
<dbReference type="CDD" id="cd02423">
    <property type="entry name" value="Peptidase_C39G"/>
    <property type="match status" value="1"/>
</dbReference>
<accession>A0A285N0Y0</accession>
<gene>
    <name evidence="2" type="ORF">SAMN06265182_0156</name>
</gene>
<dbReference type="GO" id="GO:0008233">
    <property type="term" value="F:peptidase activity"/>
    <property type="evidence" value="ECO:0007669"/>
    <property type="project" value="InterPro"/>
</dbReference>
<dbReference type="GO" id="GO:0006508">
    <property type="term" value="P:proteolysis"/>
    <property type="evidence" value="ECO:0007669"/>
    <property type="project" value="InterPro"/>
</dbReference>
<dbReference type="PROSITE" id="PS50990">
    <property type="entry name" value="PEPTIDASE_C39"/>
    <property type="match status" value="1"/>
</dbReference>